<name>A0ACC2U1J5_9FUNG</name>
<comment type="caution">
    <text evidence="1">The sequence shown here is derived from an EMBL/GenBank/DDBJ whole genome shotgun (WGS) entry which is preliminary data.</text>
</comment>
<dbReference type="Proteomes" id="UP001165960">
    <property type="component" value="Unassembled WGS sequence"/>
</dbReference>
<proteinExistence type="predicted"/>
<protein>
    <submittedName>
        <fullName evidence="1">Uncharacterized protein</fullName>
    </submittedName>
</protein>
<evidence type="ECO:0000313" key="2">
    <source>
        <dbReference type="Proteomes" id="UP001165960"/>
    </source>
</evidence>
<gene>
    <name evidence="1" type="ORF">DSO57_1022107</name>
</gene>
<organism evidence="1 2">
    <name type="scientific">Entomophthora muscae</name>
    <dbReference type="NCBI Taxonomy" id="34485"/>
    <lineage>
        <taxon>Eukaryota</taxon>
        <taxon>Fungi</taxon>
        <taxon>Fungi incertae sedis</taxon>
        <taxon>Zoopagomycota</taxon>
        <taxon>Entomophthoromycotina</taxon>
        <taxon>Entomophthoromycetes</taxon>
        <taxon>Entomophthorales</taxon>
        <taxon>Entomophthoraceae</taxon>
        <taxon>Entomophthora</taxon>
    </lineage>
</organism>
<accession>A0ACC2U1J5</accession>
<dbReference type="EMBL" id="QTSX02001530">
    <property type="protein sequence ID" value="KAJ9080703.1"/>
    <property type="molecule type" value="Genomic_DNA"/>
</dbReference>
<keyword evidence="2" id="KW-1185">Reference proteome</keyword>
<evidence type="ECO:0000313" key="1">
    <source>
        <dbReference type="EMBL" id="KAJ9080703.1"/>
    </source>
</evidence>
<sequence>MHSSFGGRSHIGRMLDIGDELVRLGHNVSYVALSDNMVFAEGTRLERCDLGAAGVYKGLKQMAQKGLMQDRYSIQRAFLHVHKNVLDACYKAEHPRLARALQSPPDLLVCDAIAYACQDLARELGIPLIISAQAYNPQQLEAIERKHVILDYGMLISTSYLGLEPAMNYPPSLRFVGPLPMATPTLDSDSLDFLTAHPRVAYVGFGSLLALTKQEVKRILDALQASVEADLLDGVIWGAAATDLTSFPSTLAINSTQTPLKNLNHFKILPWANQHAILNHPNTKLFITHAGLESLMEAIDTKTPSLAMPFVFDQPRNAHRISALGIGQTIPINCDATTILCSIKTTLQAKHNLANIHAIAHSDPTSLQSAANLILAYLNTATVCRKASPFDPHATHPPCELAYLIPTPTHLSYIQATLFLVLALPLYLLLTRLSIILHPKPKLTKVD</sequence>
<reference evidence="1" key="1">
    <citation type="submission" date="2022-04" db="EMBL/GenBank/DDBJ databases">
        <title>Genome of the entomopathogenic fungus Entomophthora muscae.</title>
        <authorList>
            <person name="Elya C."/>
            <person name="Lovett B.R."/>
            <person name="Lee E."/>
            <person name="Macias A.M."/>
            <person name="Hajek A.E."/>
            <person name="De Bivort B.L."/>
            <person name="Kasson M.T."/>
            <person name="De Fine Licht H.H."/>
            <person name="Stajich J.E."/>
        </authorList>
    </citation>
    <scope>NUCLEOTIDE SEQUENCE</scope>
    <source>
        <strain evidence="1">Berkeley</strain>
    </source>
</reference>